<dbReference type="InterPro" id="IPR004088">
    <property type="entry name" value="KH_dom_type_1"/>
</dbReference>
<dbReference type="SUPFAM" id="SSF54791">
    <property type="entry name" value="Eukaryotic type KH-domain (KH-domain type I)"/>
    <property type="match status" value="1"/>
</dbReference>
<dbReference type="Gene3D" id="3.30.1370.10">
    <property type="entry name" value="K Homology domain, type 1"/>
    <property type="match status" value="1"/>
</dbReference>
<organism evidence="3 4">
    <name type="scientific">Caenorhabditis tropicalis</name>
    <dbReference type="NCBI Taxonomy" id="1561998"/>
    <lineage>
        <taxon>Eukaryota</taxon>
        <taxon>Metazoa</taxon>
        <taxon>Ecdysozoa</taxon>
        <taxon>Nematoda</taxon>
        <taxon>Chromadorea</taxon>
        <taxon>Rhabditida</taxon>
        <taxon>Rhabditina</taxon>
        <taxon>Rhabditomorpha</taxon>
        <taxon>Rhabditoidea</taxon>
        <taxon>Rhabditidae</taxon>
        <taxon>Peloderinae</taxon>
        <taxon>Caenorhabditis</taxon>
    </lineage>
</organism>
<dbReference type="WBParaSite" id="Csp11.Scaffold629.g14657.t1">
    <property type="protein sequence ID" value="Csp11.Scaffold629.g14657.t1"/>
    <property type="gene ID" value="Csp11.Scaffold629.g14657"/>
</dbReference>
<feature type="region of interest" description="Disordered" evidence="1">
    <location>
        <begin position="335"/>
        <end position="393"/>
    </location>
</feature>
<protein>
    <submittedName>
        <fullName evidence="4">KH domain-containing protein</fullName>
    </submittedName>
</protein>
<accession>A0A1I7U449</accession>
<reference evidence="4" key="1">
    <citation type="submission" date="2016-11" db="UniProtKB">
        <authorList>
            <consortium name="WormBaseParasite"/>
        </authorList>
    </citation>
    <scope>IDENTIFICATION</scope>
</reference>
<name>A0A1I7U449_9PELO</name>
<proteinExistence type="predicted"/>
<dbReference type="InterPro" id="IPR036612">
    <property type="entry name" value="KH_dom_type_1_sf"/>
</dbReference>
<dbReference type="GO" id="GO:0003723">
    <property type="term" value="F:RNA binding"/>
    <property type="evidence" value="ECO:0007669"/>
    <property type="project" value="InterPro"/>
</dbReference>
<dbReference type="CDD" id="cd00105">
    <property type="entry name" value="KH-I"/>
    <property type="match status" value="1"/>
</dbReference>
<dbReference type="AlphaFoldDB" id="A0A1I7U449"/>
<feature type="compositionally biased region" description="Polar residues" evidence="1">
    <location>
        <begin position="340"/>
        <end position="358"/>
    </location>
</feature>
<sequence length="393" mass="43625">MEDIKPLSPNPQKAYVPQKLRAYMSGTGTRQAVYFNFFPEPQGCALVAALEGQFNCSINVVNDALLVAGAADVTQIEKILRDVWQKRDIQIMIREAALNFSCSHLCQMILPRAYCAIVFFFSADFQRRSRCSDIIMDQFTGKVTIFGNEAAMCKAREVMIECLTEHFGPLEIEIPLARRTTRLGYGMPTEAASPFNIFSVLSSPRATEIQDLQMGEPNAILTSTPPVESSLLNNHLLFPSDFSVPPPPIQEVPQKTNNVEKVKQWIPTSEVGKILGNRAAMKKQIEGQFKCVITVHTEVYSQFGMTSVEIMAQNKEQCQAARNAVLALMTSFQDKPADSGINSPASPLTPATGSPSTTPEKRVSRHFHHRSSFRDQPKVMLALTPRKTQPATE</sequence>
<evidence type="ECO:0000313" key="4">
    <source>
        <dbReference type="WBParaSite" id="Csp11.Scaffold629.g14657.t1"/>
    </source>
</evidence>
<evidence type="ECO:0000259" key="2">
    <source>
        <dbReference type="SMART" id="SM00322"/>
    </source>
</evidence>
<dbReference type="SMART" id="SM00322">
    <property type="entry name" value="KH"/>
    <property type="match status" value="1"/>
</dbReference>
<dbReference type="InterPro" id="IPR004087">
    <property type="entry name" value="KH_dom"/>
</dbReference>
<evidence type="ECO:0000256" key="1">
    <source>
        <dbReference type="SAM" id="MobiDB-lite"/>
    </source>
</evidence>
<dbReference type="STRING" id="1561998.A0A1I7U449"/>
<dbReference type="Proteomes" id="UP000095282">
    <property type="component" value="Unplaced"/>
</dbReference>
<keyword evidence="3" id="KW-1185">Reference proteome</keyword>
<dbReference type="Pfam" id="PF00013">
    <property type="entry name" value="KH_1"/>
    <property type="match status" value="1"/>
</dbReference>
<feature type="domain" description="K Homology" evidence="2">
    <location>
        <begin position="258"/>
        <end position="330"/>
    </location>
</feature>
<evidence type="ECO:0000313" key="3">
    <source>
        <dbReference type="Proteomes" id="UP000095282"/>
    </source>
</evidence>